<dbReference type="Proteomes" id="UP001367508">
    <property type="component" value="Unassembled WGS sequence"/>
</dbReference>
<accession>A0AAN9K0Q5</accession>
<evidence type="ECO:0000256" key="1">
    <source>
        <dbReference type="SAM" id="MobiDB-lite"/>
    </source>
</evidence>
<keyword evidence="3" id="KW-1185">Reference proteome</keyword>
<evidence type="ECO:0000313" key="3">
    <source>
        <dbReference type="Proteomes" id="UP001367508"/>
    </source>
</evidence>
<feature type="region of interest" description="Disordered" evidence="1">
    <location>
        <begin position="1"/>
        <end position="20"/>
    </location>
</feature>
<proteinExistence type="predicted"/>
<name>A0AAN9K0Q5_CANGL</name>
<organism evidence="2 3">
    <name type="scientific">Canavalia gladiata</name>
    <name type="common">Sword bean</name>
    <name type="synonym">Dolichos gladiatus</name>
    <dbReference type="NCBI Taxonomy" id="3824"/>
    <lineage>
        <taxon>Eukaryota</taxon>
        <taxon>Viridiplantae</taxon>
        <taxon>Streptophyta</taxon>
        <taxon>Embryophyta</taxon>
        <taxon>Tracheophyta</taxon>
        <taxon>Spermatophyta</taxon>
        <taxon>Magnoliopsida</taxon>
        <taxon>eudicotyledons</taxon>
        <taxon>Gunneridae</taxon>
        <taxon>Pentapetalae</taxon>
        <taxon>rosids</taxon>
        <taxon>fabids</taxon>
        <taxon>Fabales</taxon>
        <taxon>Fabaceae</taxon>
        <taxon>Papilionoideae</taxon>
        <taxon>50 kb inversion clade</taxon>
        <taxon>NPAAA clade</taxon>
        <taxon>indigoferoid/millettioid clade</taxon>
        <taxon>Phaseoleae</taxon>
        <taxon>Canavalia</taxon>
    </lineage>
</organism>
<gene>
    <name evidence="2" type="ORF">VNO77_42272</name>
</gene>
<reference evidence="2 3" key="1">
    <citation type="submission" date="2024-01" db="EMBL/GenBank/DDBJ databases">
        <title>The genomes of 5 underutilized Papilionoideae crops provide insights into root nodulation and disease resistanc.</title>
        <authorList>
            <person name="Jiang F."/>
        </authorList>
    </citation>
    <scope>NUCLEOTIDE SEQUENCE [LARGE SCALE GENOMIC DNA]</scope>
    <source>
        <strain evidence="2">LVBAO_FW01</strain>
        <tissue evidence="2">Leaves</tissue>
    </source>
</reference>
<sequence>MKRNCTSSGASNRTKNRHAAYFDPRSMIKLTSAKPPESDTDDLRTFFSGDDSSPKELPILTQDQRARNPFLRSLL</sequence>
<dbReference type="EMBL" id="JAYMYQ010000010">
    <property type="protein sequence ID" value="KAK7308652.1"/>
    <property type="molecule type" value="Genomic_DNA"/>
</dbReference>
<dbReference type="AlphaFoldDB" id="A0AAN9K0Q5"/>
<protein>
    <submittedName>
        <fullName evidence="2">Uncharacterized protein</fullName>
    </submittedName>
</protein>
<comment type="caution">
    <text evidence="2">The sequence shown here is derived from an EMBL/GenBank/DDBJ whole genome shotgun (WGS) entry which is preliminary data.</text>
</comment>
<feature type="compositionally biased region" description="Polar residues" evidence="1">
    <location>
        <begin position="1"/>
        <end position="13"/>
    </location>
</feature>
<feature type="region of interest" description="Disordered" evidence="1">
    <location>
        <begin position="31"/>
        <end position="75"/>
    </location>
</feature>
<evidence type="ECO:0000313" key="2">
    <source>
        <dbReference type="EMBL" id="KAK7308652.1"/>
    </source>
</evidence>